<dbReference type="AlphaFoldDB" id="A0A1V1NTS1"/>
<organism evidence="1 2">
    <name type="scientific">Candidatus Magnetoglobus multicellularis str. Araruama</name>
    <dbReference type="NCBI Taxonomy" id="890399"/>
    <lineage>
        <taxon>Bacteria</taxon>
        <taxon>Pseudomonadati</taxon>
        <taxon>Thermodesulfobacteriota</taxon>
        <taxon>Desulfobacteria</taxon>
        <taxon>Desulfobacterales</taxon>
        <taxon>Desulfobacteraceae</taxon>
        <taxon>Candidatus Magnetoglobus</taxon>
    </lineage>
</organism>
<accession>A0A1V1NTS1</accession>
<proteinExistence type="predicted"/>
<protein>
    <submittedName>
        <fullName evidence="1">Uncharacterized protein</fullName>
    </submittedName>
</protein>
<evidence type="ECO:0000313" key="2">
    <source>
        <dbReference type="Proteomes" id="UP000189670"/>
    </source>
</evidence>
<reference evidence="2" key="1">
    <citation type="submission" date="2012-11" db="EMBL/GenBank/DDBJ databases">
        <authorList>
            <person name="Lucero-Rivera Y.E."/>
            <person name="Tovar-Ramirez D."/>
        </authorList>
    </citation>
    <scope>NUCLEOTIDE SEQUENCE [LARGE SCALE GENOMIC DNA]</scope>
    <source>
        <strain evidence="2">Araruama</strain>
    </source>
</reference>
<dbReference type="EMBL" id="ATBP01002325">
    <property type="protein sequence ID" value="ETR65980.1"/>
    <property type="molecule type" value="Genomic_DNA"/>
</dbReference>
<evidence type="ECO:0000313" key="1">
    <source>
        <dbReference type="EMBL" id="ETR65980.1"/>
    </source>
</evidence>
<sequence length="80" mass="9335">FLKCLKKEFLDLWAIMWIGEAVREGNQGMFSILQKRNAQRICHPENNQMQNVCSIVSRMKITHLLCLSGIALTFTSLRFY</sequence>
<dbReference type="Proteomes" id="UP000189670">
    <property type="component" value="Unassembled WGS sequence"/>
</dbReference>
<comment type="caution">
    <text evidence="1">The sequence shown here is derived from an EMBL/GenBank/DDBJ whole genome shotgun (WGS) entry which is preliminary data.</text>
</comment>
<name>A0A1V1NTS1_9BACT</name>
<feature type="non-terminal residue" evidence="1">
    <location>
        <position position="1"/>
    </location>
</feature>
<gene>
    <name evidence="1" type="ORF">OMM_13416</name>
</gene>